<protein>
    <recommendedName>
        <fullName evidence="1">Stage 0 sporulation protein A homolog</fullName>
    </recommendedName>
</protein>
<feature type="modified residue" description="4-aspartylphosphate" evidence="3">
    <location>
        <position position="57"/>
    </location>
</feature>
<dbReference type="InterPro" id="IPR001789">
    <property type="entry name" value="Sig_transdc_resp-reg_receiver"/>
</dbReference>
<dbReference type="RefSeq" id="WP_078785551.1">
    <property type="nucleotide sequence ID" value="NZ_FUYF01000037.1"/>
</dbReference>
<organism evidence="6 7">
    <name type="scientific">Gemmiger formicilis</name>
    <dbReference type="NCBI Taxonomy" id="745368"/>
    <lineage>
        <taxon>Bacteria</taxon>
        <taxon>Bacillati</taxon>
        <taxon>Bacillota</taxon>
        <taxon>Clostridia</taxon>
        <taxon>Eubacteriales</taxon>
        <taxon>Gemmiger</taxon>
    </lineage>
</organism>
<proteinExistence type="predicted"/>
<sequence length="239" mass="27412">MVKILICDDDQTFAQSMFKRILSLPAYSSKSMKLSCLTDIAEMSADTIAQYDILFLDIDLGKESGIDLARKMRKMNPEAVLIFVTNFSEYAPEGYEVDAFRYLAKSELEKKLPTYFEDALAMCRTRQRKVEILCEGESVPIPVQSLAWIESQGREQYLHLVGGCREQLITRLTMAQLEDLLVPHGFLRIHKSYLVNMAYLQSFQSTSAVLTIGQTLPVGARSYRDNKQKFVRWQAQQLW</sequence>
<dbReference type="PANTHER" id="PTHR37299">
    <property type="entry name" value="TRANSCRIPTIONAL REGULATOR-RELATED"/>
    <property type="match status" value="1"/>
</dbReference>
<dbReference type="EMBL" id="FUYF01000037">
    <property type="protein sequence ID" value="SKA96915.1"/>
    <property type="molecule type" value="Genomic_DNA"/>
</dbReference>
<evidence type="ECO:0000259" key="4">
    <source>
        <dbReference type="PROSITE" id="PS50110"/>
    </source>
</evidence>
<reference evidence="6 7" key="1">
    <citation type="submission" date="2017-02" db="EMBL/GenBank/DDBJ databases">
        <authorList>
            <person name="Peterson S.W."/>
        </authorList>
    </citation>
    <scope>NUCLEOTIDE SEQUENCE [LARGE SCALE GENOMIC DNA]</scope>
    <source>
        <strain evidence="6 7">ATCC 27749</strain>
    </source>
</reference>
<dbReference type="InterPro" id="IPR011006">
    <property type="entry name" value="CheY-like_superfamily"/>
</dbReference>
<evidence type="ECO:0000259" key="5">
    <source>
        <dbReference type="PROSITE" id="PS50930"/>
    </source>
</evidence>
<feature type="domain" description="Response regulatory" evidence="4">
    <location>
        <begin position="3"/>
        <end position="120"/>
    </location>
</feature>
<evidence type="ECO:0000313" key="7">
    <source>
        <dbReference type="Proteomes" id="UP000190286"/>
    </source>
</evidence>
<dbReference type="SMART" id="SM00448">
    <property type="entry name" value="REC"/>
    <property type="match status" value="1"/>
</dbReference>
<dbReference type="InterPro" id="IPR046947">
    <property type="entry name" value="LytR-like"/>
</dbReference>
<dbReference type="Gene3D" id="2.40.50.1020">
    <property type="entry name" value="LytTr DNA-binding domain"/>
    <property type="match status" value="1"/>
</dbReference>
<evidence type="ECO:0000256" key="2">
    <source>
        <dbReference type="ARBA" id="ARBA00024867"/>
    </source>
</evidence>
<dbReference type="AlphaFoldDB" id="A0A1T4Y6N2"/>
<evidence type="ECO:0000256" key="3">
    <source>
        <dbReference type="PROSITE-ProRule" id="PRU00169"/>
    </source>
</evidence>
<dbReference type="SUPFAM" id="SSF52172">
    <property type="entry name" value="CheY-like"/>
    <property type="match status" value="1"/>
</dbReference>
<gene>
    <name evidence="6" type="ORF">SAMN02745178_02756</name>
</gene>
<dbReference type="GO" id="GO:0000156">
    <property type="term" value="F:phosphorelay response regulator activity"/>
    <property type="evidence" value="ECO:0007669"/>
    <property type="project" value="InterPro"/>
</dbReference>
<dbReference type="Proteomes" id="UP000190286">
    <property type="component" value="Unassembled WGS sequence"/>
</dbReference>
<evidence type="ECO:0000313" key="6">
    <source>
        <dbReference type="EMBL" id="SKA96915.1"/>
    </source>
</evidence>
<evidence type="ECO:0000256" key="1">
    <source>
        <dbReference type="ARBA" id="ARBA00018672"/>
    </source>
</evidence>
<dbReference type="InterPro" id="IPR007492">
    <property type="entry name" value="LytTR_DNA-bd_dom"/>
</dbReference>
<dbReference type="OrthoDB" id="9774865at2"/>
<dbReference type="PROSITE" id="PS50930">
    <property type="entry name" value="HTH_LYTTR"/>
    <property type="match status" value="1"/>
</dbReference>
<dbReference type="GO" id="GO:0003677">
    <property type="term" value="F:DNA binding"/>
    <property type="evidence" value="ECO:0007669"/>
    <property type="project" value="InterPro"/>
</dbReference>
<dbReference type="Gene3D" id="3.40.50.2300">
    <property type="match status" value="1"/>
</dbReference>
<dbReference type="Pfam" id="PF00072">
    <property type="entry name" value="Response_reg"/>
    <property type="match status" value="1"/>
</dbReference>
<dbReference type="PANTHER" id="PTHR37299:SF1">
    <property type="entry name" value="STAGE 0 SPORULATION PROTEIN A HOMOLOG"/>
    <property type="match status" value="1"/>
</dbReference>
<comment type="function">
    <text evidence="2">May play the central regulatory role in sporulation. It may be an element of the effector pathway responsible for the activation of sporulation genes in response to nutritional stress. Spo0A may act in concert with spo0H (a sigma factor) to control the expression of some genes that are critical to the sporulation process.</text>
</comment>
<keyword evidence="7" id="KW-1185">Reference proteome</keyword>
<dbReference type="Pfam" id="PF04397">
    <property type="entry name" value="LytTR"/>
    <property type="match status" value="1"/>
</dbReference>
<dbReference type="STRING" id="745368.SAMN02745178_02756"/>
<name>A0A1T4Y6N2_9FIRM</name>
<dbReference type="GeneID" id="93339177"/>
<dbReference type="SMART" id="SM00850">
    <property type="entry name" value="LytTR"/>
    <property type="match status" value="1"/>
</dbReference>
<accession>A0A1T4Y6N2</accession>
<dbReference type="PROSITE" id="PS50110">
    <property type="entry name" value="RESPONSE_REGULATORY"/>
    <property type="match status" value="1"/>
</dbReference>
<keyword evidence="3" id="KW-0597">Phosphoprotein</keyword>
<feature type="domain" description="HTH LytTR-type" evidence="5">
    <location>
        <begin position="135"/>
        <end position="232"/>
    </location>
</feature>